<evidence type="ECO:0000259" key="4">
    <source>
        <dbReference type="Pfam" id="PF08028"/>
    </source>
</evidence>
<gene>
    <name evidence="5" type="ORF">Dsi01nite_035410</name>
</gene>
<comment type="similarity">
    <text evidence="2">Belongs to the HpaH/HsaA monooxygenase family.</text>
</comment>
<evidence type="ECO:0000256" key="1">
    <source>
        <dbReference type="ARBA" id="ARBA00023002"/>
    </source>
</evidence>
<evidence type="ECO:0000259" key="3">
    <source>
        <dbReference type="Pfam" id="PF02771"/>
    </source>
</evidence>
<keyword evidence="6" id="KW-1185">Reference proteome</keyword>
<dbReference type="AlphaFoldDB" id="A0A919PN85"/>
<dbReference type="PANTHER" id="PTHR48083">
    <property type="entry name" value="MEDIUM-CHAIN SPECIFIC ACYL-COA DEHYDROGENASE, MITOCHONDRIAL-RELATED"/>
    <property type="match status" value="1"/>
</dbReference>
<keyword evidence="1" id="KW-0560">Oxidoreductase</keyword>
<dbReference type="InterPro" id="IPR036250">
    <property type="entry name" value="AcylCo_DH-like_C"/>
</dbReference>
<protein>
    <submittedName>
        <fullName evidence="5">Acyl-CoA dehydrogenase</fullName>
    </submittedName>
</protein>
<dbReference type="InterPro" id="IPR050741">
    <property type="entry name" value="Acyl-CoA_dehydrogenase"/>
</dbReference>
<dbReference type="PANTHER" id="PTHR48083:SF19">
    <property type="entry name" value="FLAVIN-DEPENDENT MONOOXYGENASE, OXYGENASE SUBUNIT HSAA"/>
    <property type="match status" value="1"/>
</dbReference>
<dbReference type="InterPro" id="IPR013107">
    <property type="entry name" value="Acyl-CoA_DH_C"/>
</dbReference>
<dbReference type="RefSeq" id="WP_203847306.1">
    <property type="nucleotide sequence ID" value="NZ_BAAAVW010000011.1"/>
</dbReference>
<dbReference type="InterPro" id="IPR046373">
    <property type="entry name" value="Acyl-CoA_Oxase/DH_mid-dom_sf"/>
</dbReference>
<dbReference type="SUPFAM" id="SSF47203">
    <property type="entry name" value="Acyl-CoA dehydrogenase C-terminal domain-like"/>
    <property type="match status" value="1"/>
</dbReference>
<dbReference type="Pfam" id="PF02771">
    <property type="entry name" value="Acyl-CoA_dh_N"/>
    <property type="match status" value="1"/>
</dbReference>
<dbReference type="Gene3D" id="2.40.110.10">
    <property type="entry name" value="Butyryl-CoA Dehydrogenase, subunit A, domain 2"/>
    <property type="match status" value="1"/>
</dbReference>
<sequence>MKDVFARIAEGAVEREADRRLPVEEVEWLREAGFTKLRVPREYGGLGATFPEFIELLIQLGRADSNLPQLLRGHIGFVESRLAHPHAEVRERWLRRIGAGVIVGNAQSERTSTSWLAPEATLKDGRLNGRKFYSTGSLFADWIQTTASLEAGGEAGGTANVLVPASAPGVTRIDDWDGFGQRLTGSGTTLFDDVQVAAEDVEPIDLTAPTSLTAVFQLVHLATLAGIGRAAVADTVAYVAGRTRNLHNPAHPAPGTDPQVQEVVGRIGGASIVADAAVAAAATVLEEVHRAHPAEQSLLDRADVAVFGAQGVVARLVLDLSTELFEVGGSSAVTDRFRLDRHWRNARTLASHNPVIYRDRIVGQYLLHGTSPSSAYAELRDGVGEDS</sequence>
<reference evidence="5" key="1">
    <citation type="submission" date="2021-01" db="EMBL/GenBank/DDBJ databases">
        <title>Whole genome shotgun sequence of Dactylosporangium siamense NBRC 106093.</title>
        <authorList>
            <person name="Komaki H."/>
            <person name="Tamura T."/>
        </authorList>
    </citation>
    <scope>NUCLEOTIDE SEQUENCE</scope>
    <source>
        <strain evidence="5">NBRC 106093</strain>
    </source>
</reference>
<dbReference type="Gene3D" id="1.10.540.10">
    <property type="entry name" value="Acyl-CoA dehydrogenase/oxidase, N-terminal domain"/>
    <property type="match status" value="1"/>
</dbReference>
<feature type="domain" description="Acyl-CoA dehydrogenase/oxidase N-terminal" evidence="3">
    <location>
        <begin position="7"/>
        <end position="100"/>
    </location>
</feature>
<dbReference type="Pfam" id="PF08028">
    <property type="entry name" value="Acyl-CoA_dh_2"/>
    <property type="match status" value="1"/>
</dbReference>
<dbReference type="GO" id="GO:0050660">
    <property type="term" value="F:flavin adenine dinucleotide binding"/>
    <property type="evidence" value="ECO:0007669"/>
    <property type="project" value="InterPro"/>
</dbReference>
<dbReference type="GO" id="GO:0016712">
    <property type="term" value="F:oxidoreductase activity, acting on paired donors, with incorporation or reduction of molecular oxygen, reduced flavin or flavoprotein as one donor, and incorporation of one atom of oxygen"/>
    <property type="evidence" value="ECO:0007669"/>
    <property type="project" value="TreeGrafter"/>
</dbReference>
<feature type="domain" description="Acyl-CoA dehydrogenase C-terminal" evidence="4">
    <location>
        <begin position="219"/>
        <end position="353"/>
    </location>
</feature>
<dbReference type="InterPro" id="IPR037069">
    <property type="entry name" value="AcylCoA_DH/ox_N_sf"/>
</dbReference>
<dbReference type="InterPro" id="IPR013786">
    <property type="entry name" value="AcylCoA_DH/ox_N"/>
</dbReference>
<dbReference type="GO" id="GO:0033539">
    <property type="term" value="P:fatty acid beta-oxidation using acyl-CoA dehydrogenase"/>
    <property type="evidence" value="ECO:0007669"/>
    <property type="project" value="TreeGrafter"/>
</dbReference>
<comment type="caution">
    <text evidence="5">The sequence shown here is derived from an EMBL/GenBank/DDBJ whole genome shotgun (WGS) entry which is preliminary data.</text>
</comment>
<dbReference type="Gene3D" id="1.20.140.10">
    <property type="entry name" value="Butyryl-CoA Dehydrogenase, subunit A, domain 3"/>
    <property type="match status" value="1"/>
</dbReference>
<evidence type="ECO:0000313" key="5">
    <source>
        <dbReference type="EMBL" id="GIG45500.1"/>
    </source>
</evidence>
<dbReference type="PIRSF" id="PIRSF016578">
    <property type="entry name" value="HsaA"/>
    <property type="match status" value="1"/>
</dbReference>
<dbReference type="GO" id="GO:0003995">
    <property type="term" value="F:acyl-CoA dehydrogenase activity"/>
    <property type="evidence" value="ECO:0007669"/>
    <property type="project" value="TreeGrafter"/>
</dbReference>
<evidence type="ECO:0000313" key="6">
    <source>
        <dbReference type="Proteomes" id="UP000660611"/>
    </source>
</evidence>
<evidence type="ECO:0000256" key="2">
    <source>
        <dbReference type="ARBA" id="ARBA00049661"/>
    </source>
</evidence>
<dbReference type="GO" id="GO:0005737">
    <property type="term" value="C:cytoplasm"/>
    <property type="evidence" value="ECO:0007669"/>
    <property type="project" value="TreeGrafter"/>
</dbReference>
<dbReference type="SUPFAM" id="SSF56645">
    <property type="entry name" value="Acyl-CoA dehydrogenase NM domain-like"/>
    <property type="match status" value="1"/>
</dbReference>
<accession>A0A919PN85</accession>
<dbReference type="InterPro" id="IPR009100">
    <property type="entry name" value="AcylCoA_DH/oxidase_NM_dom_sf"/>
</dbReference>
<dbReference type="EMBL" id="BONQ01000053">
    <property type="protein sequence ID" value="GIG45500.1"/>
    <property type="molecule type" value="Genomic_DNA"/>
</dbReference>
<dbReference type="Proteomes" id="UP000660611">
    <property type="component" value="Unassembled WGS sequence"/>
</dbReference>
<name>A0A919PN85_9ACTN</name>
<organism evidence="5 6">
    <name type="scientific">Dactylosporangium siamense</name>
    <dbReference type="NCBI Taxonomy" id="685454"/>
    <lineage>
        <taxon>Bacteria</taxon>
        <taxon>Bacillati</taxon>
        <taxon>Actinomycetota</taxon>
        <taxon>Actinomycetes</taxon>
        <taxon>Micromonosporales</taxon>
        <taxon>Micromonosporaceae</taxon>
        <taxon>Dactylosporangium</taxon>
    </lineage>
</organism>
<proteinExistence type="inferred from homology"/>